<evidence type="ECO:0000256" key="1">
    <source>
        <dbReference type="SAM" id="MobiDB-lite"/>
    </source>
</evidence>
<organism evidence="2 3">
    <name type="scientific">Neotoma lepida</name>
    <name type="common">Desert woodrat</name>
    <dbReference type="NCBI Taxonomy" id="56216"/>
    <lineage>
        <taxon>Eukaryota</taxon>
        <taxon>Metazoa</taxon>
        <taxon>Chordata</taxon>
        <taxon>Craniata</taxon>
        <taxon>Vertebrata</taxon>
        <taxon>Euteleostomi</taxon>
        <taxon>Mammalia</taxon>
        <taxon>Eutheria</taxon>
        <taxon>Euarchontoglires</taxon>
        <taxon>Glires</taxon>
        <taxon>Rodentia</taxon>
        <taxon>Myomorpha</taxon>
        <taxon>Muroidea</taxon>
        <taxon>Cricetidae</taxon>
        <taxon>Neotominae</taxon>
        <taxon>Neotoma</taxon>
    </lineage>
</organism>
<evidence type="ECO:0000313" key="2">
    <source>
        <dbReference type="EMBL" id="OBS66005.1"/>
    </source>
</evidence>
<gene>
    <name evidence="2" type="ORF">A6R68_05455</name>
</gene>
<keyword evidence="3" id="KW-1185">Reference proteome</keyword>
<dbReference type="Proteomes" id="UP000092124">
    <property type="component" value="Unassembled WGS sequence"/>
</dbReference>
<comment type="caution">
    <text evidence="2">The sequence shown here is derived from an EMBL/GenBank/DDBJ whole genome shotgun (WGS) entry which is preliminary data.</text>
</comment>
<proteinExistence type="predicted"/>
<feature type="region of interest" description="Disordered" evidence="1">
    <location>
        <begin position="124"/>
        <end position="156"/>
    </location>
</feature>
<evidence type="ECO:0000313" key="3">
    <source>
        <dbReference type="Proteomes" id="UP000092124"/>
    </source>
</evidence>
<dbReference type="AlphaFoldDB" id="A0A1A6GJU3"/>
<name>A0A1A6GJU3_NEOLE</name>
<protein>
    <submittedName>
        <fullName evidence="2">Uncharacterized protein</fullName>
    </submittedName>
</protein>
<feature type="non-terminal residue" evidence="2">
    <location>
        <position position="156"/>
    </location>
</feature>
<dbReference type="EMBL" id="LZPO01087718">
    <property type="protein sequence ID" value="OBS66005.1"/>
    <property type="molecule type" value="Genomic_DNA"/>
</dbReference>
<reference evidence="2 3" key="1">
    <citation type="submission" date="2016-06" db="EMBL/GenBank/DDBJ databases">
        <title>The Draft Genome Sequence and Annotation of the Desert Woodrat Neotoma lepida.</title>
        <authorList>
            <person name="Campbell M."/>
            <person name="Oakeson K.F."/>
            <person name="Yandell M."/>
            <person name="Halpert J.R."/>
            <person name="Dearing D."/>
        </authorList>
    </citation>
    <scope>NUCLEOTIDE SEQUENCE [LARGE SCALE GENOMIC DNA]</scope>
    <source>
        <strain evidence="2">417</strain>
        <tissue evidence="2">Liver</tissue>
    </source>
</reference>
<sequence length="156" mass="16512">MGKHMLQIAKEIASSGLFTAENSAFNLAAESTFVDLQDMLKITKEIASSGLFTAADLAFNLAAESTFRFTSQEKIAIIHNQPNANLPRSDPAAVYLTTITNGTTTAARPALGLLTPCTLGKTKFPGKGGQSRRAYQADSSLDGQLGRGVPELRAHG</sequence>
<accession>A0A1A6GJU3</accession>